<dbReference type="InterPro" id="IPR010317">
    <property type="entry name" value="WxLIP_PGBD"/>
</dbReference>
<organism evidence="5 6">
    <name type="scientific">Levilactobacillus tangyuanensis</name>
    <dbReference type="NCBI Taxonomy" id="2486021"/>
    <lineage>
        <taxon>Bacteria</taxon>
        <taxon>Bacillati</taxon>
        <taxon>Bacillota</taxon>
        <taxon>Bacilli</taxon>
        <taxon>Lactobacillales</taxon>
        <taxon>Lactobacillaceae</taxon>
        <taxon>Levilactobacillus</taxon>
    </lineage>
</organism>
<keyword evidence="1" id="KW-1133">Transmembrane helix</keyword>
<evidence type="ECO:0000259" key="4">
    <source>
        <dbReference type="Pfam" id="PF11797"/>
    </source>
</evidence>
<evidence type="ECO:0000256" key="1">
    <source>
        <dbReference type="SAM" id="Phobius"/>
    </source>
</evidence>
<keyword evidence="1" id="KW-0812">Transmembrane</keyword>
<keyword evidence="6" id="KW-1185">Reference proteome</keyword>
<feature type="signal peptide" evidence="2">
    <location>
        <begin position="1"/>
        <end position="27"/>
    </location>
</feature>
<dbReference type="InterPro" id="IPR021759">
    <property type="entry name" value="WxLIP_HBD"/>
</dbReference>
<sequence length="346" mass="38665">MKKWWRIVLTLGTLILGVGFAQQVAHAEGVGYTVSSILPDNQDDKKVTYFALRVKPNQKQKLAIVISNTSKEKKSYQVGVNQAITNSNGVIDYSKQKPERDSTLKVGIKDIFGDKTQKVTIPGKSKKKVYVTYKMPPQKIEGMILGGIYVKQLTSDEAGKKGGVSIKNAFAYVIGVRLRESDVNVAPDMKLLSVKNGQFNQFNQVEAKLQNPRPGIMSKLKVKAKVTKQGDSKVILNNEKSSLAMAPNSHFNYAIPWGDKQLKAGTYTLTLDAYAQGGYHWHFTKDFELTTKEVGQMQNKFNTPKKTNYLWWFVAGGAVIILLLLIIIYLLLKNRRRDDNGSSDAE</sequence>
<dbReference type="Pfam" id="PF11797">
    <property type="entry name" value="WxLIP_HBD"/>
    <property type="match status" value="1"/>
</dbReference>
<dbReference type="Pfam" id="PF06030">
    <property type="entry name" value="WxLIP_PGBD"/>
    <property type="match status" value="1"/>
</dbReference>
<dbReference type="Proteomes" id="UP001596191">
    <property type="component" value="Unassembled WGS sequence"/>
</dbReference>
<evidence type="ECO:0000313" key="6">
    <source>
        <dbReference type="Proteomes" id="UP001596191"/>
    </source>
</evidence>
<dbReference type="RefSeq" id="WP_125642104.1">
    <property type="nucleotide sequence ID" value="NZ_JBHSSJ010000010.1"/>
</dbReference>
<feature type="domain" description="WxL Interacting Protein peptidoglycan binding" evidence="3">
    <location>
        <begin position="32"/>
        <end position="151"/>
    </location>
</feature>
<evidence type="ECO:0000259" key="3">
    <source>
        <dbReference type="Pfam" id="PF06030"/>
    </source>
</evidence>
<gene>
    <name evidence="5" type="ORF">ACFQET_08150</name>
</gene>
<keyword evidence="1" id="KW-0472">Membrane</keyword>
<name>A0ABW1TPH0_9LACO</name>
<proteinExistence type="predicted"/>
<feature type="chain" id="PRO_5045967933" evidence="2">
    <location>
        <begin position="28"/>
        <end position="346"/>
    </location>
</feature>
<feature type="transmembrane region" description="Helical" evidence="1">
    <location>
        <begin position="309"/>
        <end position="332"/>
    </location>
</feature>
<evidence type="ECO:0000313" key="5">
    <source>
        <dbReference type="EMBL" id="MFC6275480.1"/>
    </source>
</evidence>
<dbReference type="EMBL" id="JBHSSJ010000010">
    <property type="protein sequence ID" value="MFC6275480.1"/>
    <property type="molecule type" value="Genomic_DNA"/>
</dbReference>
<feature type="domain" description="WxL Interacting Protein host binding" evidence="4">
    <location>
        <begin position="163"/>
        <end position="297"/>
    </location>
</feature>
<accession>A0ABW1TPH0</accession>
<reference evidence="6" key="1">
    <citation type="journal article" date="2019" name="Int. J. Syst. Evol. Microbiol.">
        <title>The Global Catalogue of Microorganisms (GCM) 10K type strain sequencing project: providing services to taxonomists for standard genome sequencing and annotation.</title>
        <authorList>
            <consortium name="The Broad Institute Genomics Platform"/>
            <consortium name="The Broad Institute Genome Sequencing Center for Infectious Disease"/>
            <person name="Wu L."/>
            <person name="Ma J."/>
        </authorList>
    </citation>
    <scope>NUCLEOTIDE SEQUENCE [LARGE SCALE GENOMIC DNA]</scope>
    <source>
        <strain evidence="6">CCM 8907</strain>
    </source>
</reference>
<comment type="caution">
    <text evidence="5">The sequence shown here is derived from an EMBL/GenBank/DDBJ whole genome shotgun (WGS) entry which is preliminary data.</text>
</comment>
<protein>
    <submittedName>
        <fullName evidence="5">DUF916 and DUF3324 domain-containing protein</fullName>
    </submittedName>
</protein>
<keyword evidence="2" id="KW-0732">Signal</keyword>
<evidence type="ECO:0000256" key="2">
    <source>
        <dbReference type="SAM" id="SignalP"/>
    </source>
</evidence>